<dbReference type="AlphaFoldDB" id="A0A1I7YG69"/>
<keyword evidence="5 10" id="KW-0547">Nucleotide-binding</keyword>
<dbReference type="Pfam" id="PF00069">
    <property type="entry name" value="Pkinase"/>
    <property type="match status" value="1"/>
</dbReference>
<sequence>MKKLKRRISAAFRPGSSEALSDMATDRPHLCHHQAIPFRTWSLSDSMSQLAERLAADGIITEEQSDHLPHHHLHHHPHYGPYVPSRNSVIGMPSSISLVSGVSDMTLSSEPHHVVVMRNKHGQNGAARVKSWHSSRFHQQHPQSATPAYRGRNSAVVHETTALGSDGESVEVSPCTSDQMSAASCPPSQADRYVVNVKMRQKPNRRWSEQDIQKRLSLPADLRLPNSVIEKLNRTPTLDQPLTRKNRRASLSEIGFGKLETYDKLQKLGEGTYATVFMGISLLTKKFVALKEIRLEQEEGAPCTAIREISLLRHLRHANVVTLHDIIHTDRLLTLVFEYVERDLRQYMDDVSGPLDMRNVKLFLFQLLRGLSYCHQRRVLHRDLKPQNLLITSKGELKLADFGLARAKSVPTKTYSNEVVTLWYRPPDVLLGSTNYSTHIDMWGVGCILYEMAAQQALFPGSTTDQQLDLIFRRLGKPTAATHPSLFNSPDYHTYNFGEYTPEPLEKLAPRLDPAGIDLLYSLLQYEGQMRISARDAMNHRFLWNSLPHAIYELPDQESVLNVPGVILVNESRPKHSEDRYRKFRLKDG</sequence>
<comment type="catalytic activity">
    <reaction evidence="9">
        <text>L-seryl-[protein] + ATP = O-phospho-L-seryl-[protein] + ADP + H(+)</text>
        <dbReference type="Rhea" id="RHEA:17989"/>
        <dbReference type="Rhea" id="RHEA-COMP:9863"/>
        <dbReference type="Rhea" id="RHEA-COMP:11604"/>
        <dbReference type="ChEBI" id="CHEBI:15378"/>
        <dbReference type="ChEBI" id="CHEBI:29999"/>
        <dbReference type="ChEBI" id="CHEBI:30616"/>
        <dbReference type="ChEBI" id="CHEBI:83421"/>
        <dbReference type="ChEBI" id="CHEBI:456216"/>
        <dbReference type="EC" id="2.7.11.22"/>
    </reaction>
</comment>
<dbReference type="InterPro" id="IPR000719">
    <property type="entry name" value="Prot_kinase_dom"/>
</dbReference>
<evidence type="ECO:0000256" key="8">
    <source>
        <dbReference type="ARBA" id="ARBA00047811"/>
    </source>
</evidence>
<feature type="region of interest" description="Disordered" evidence="11">
    <location>
        <begin position="163"/>
        <end position="187"/>
    </location>
</feature>
<evidence type="ECO:0000256" key="3">
    <source>
        <dbReference type="ARBA" id="ARBA00022527"/>
    </source>
</evidence>
<feature type="binding site" evidence="10">
    <location>
        <position position="291"/>
    </location>
    <ligand>
        <name>ATP</name>
        <dbReference type="ChEBI" id="CHEBI:30616"/>
    </ligand>
</feature>
<dbReference type="PANTHER" id="PTHR24056">
    <property type="entry name" value="CELL DIVISION PROTEIN KINASE"/>
    <property type="match status" value="1"/>
</dbReference>
<dbReference type="Gene3D" id="3.30.200.20">
    <property type="entry name" value="Phosphorylase Kinase, domain 1"/>
    <property type="match status" value="1"/>
</dbReference>
<dbReference type="InterPro" id="IPR011009">
    <property type="entry name" value="Kinase-like_dom_sf"/>
</dbReference>
<comment type="catalytic activity">
    <reaction evidence="8">
        <text>L-threonyl-[protein] + ATP = O-phospho-L-threonyl-[protein] + ADP + H(+)</text>
        <dbReference type="Rhea" id="RHEA:46608"/>
        <dbReference type="Rhea" id="RHEA-COMP:11060"/>
        <dbReference type="Rhea" id="RHEA-COMP:11605"/>
        <dbReference type="ChEBI" id="CHEBI:15378"/>
        <dbReference type="ChEBI" id="CHEBI:30013"/>
        <dbReference type="ChEBI" id="CHEBI:30616"/>
        <dbReference type="ChEBI" id="CHEBI:61977"/>
        <dbReference type="ChEBI" id="CHEBI:456216"/>
        <dbReference type="EC" id="2.7.11.22"/>
    </reaction>
</comment>
<name>A0A1I7YG69_9BILA</name>
<evidence type="ECO:0000256" key="1">
    <source>
        <dbReference type="ARBA" id="ARBA00006485"/>
    </source>
</evidence>
<evidence type="ECO:0000259" key="12">
    <source>
        <dbReference type="PROSITE" id="PS50011"/>
    </source>
</evidence>
<dbReference type="Gene3D" id="1.10.510.10">
    <property type="entry name" value="Transferase(Phosphotransferase) domain 1"/>
    <property type="match status" value="1"/>
</dbReference>
<dbReference type="EC" id="2.7.11.22" evidence="2"/>
<dbReference type="InterPro" id="IPR050108">
    <property type="entry name" value="CDK"/>
</dbReference>
<dbReference type="InterPro" id="IPR017441">
    <property type="entry name" value="Protein_kinase_ATP_BS"/>
</dbReference>
<dbReference type="FunFam" id="1.10.510.10:FF:000611">
    <property type="entry name" value="CMGC family protein kinase"/>
    <property type="match status" value="1"/>
</dbReference>
<dbReference type="GO" id="GO:0005634">
    <property type="term" value="C:nucleus"/>
    <property type="evidence" value="ECO:0007669"/>
    <property type="project" value="TreeGrafter"/>
</dbReference>
<keyword evidence="13" id="KW-1185">Reference proteome</keyword>
<evidence type="ECO:0000256" key="7">
    <source>
        <dbReference type="ARBA" id="ARBA00022840"/>
    </source>
</evidence>
<keyword evidence="6" id="KW-0418">Kinase</keyword>
<dbReference type="FunFam" id="3.30.200.20:FF:000007">
    <property type="entry name" value="Cyclin-dependent kinase 14, putative"/>
    <property type="match status" value="1"/>
</dbReference>
<comment type="similarity">
    <text evidence="1">Belongs to the protein kinase superfamily. CMGC Ser/Thr protein kinase family. CDC2/CDKX subfamily.</text>
</comment>
<accession>A0A1I7YG69</accession>
<dbReference type="GO" id="GO:0005524">
    <property type="term" value="F:ATP binding"/>
    <property type="evidence" value="ECO:0007669"/>
    <property type="project" value="UniProtKB-UniRule"/>
</dbReference>
<dbReference type="Proteomes" id="UP000095287">
    <property type="component" value="Unplaced"/>
</dbReference>
<evidence type="ECO:0000256" key="11">
    <source>
        <dbReference type="SAM" id="MobiDB-lite"/>
    </source>
</evidence>
<evidence type="ECO:0000256" key="5">
    <source>
        <dbReference type="ARBA" id="ARBA00022741"/>
    </source>
</evidence>
<proteinExistence type="inferred from homology"/>
<evidence type="ECO:0000256" key="9">
    <source>
        <dbReference type="ARBA" id="ARBA00048367"/>
    </source>
</evidence>
<dbReference type="InterPro" id="IPR008271">
    <property type="entry name" value="Ser/Thr_kinase_AS"/>
</dbReference>
<dbReference type="SMART" id="SM00220">
    <property type="entry name" value="S_TKc"/>
    <property type="match status" value="1"/>
</dbReference>
<keyword evidence="4" id="KW-0808">Transferase</keyword>
<organism evidence="13 14">
    <name type="scientific">Steinernema glaseri</name>
    <dbReference type="NCBI Taxonomy" id="37863"/>
    <lineage>
        <taxon>Eukaryota</taxon>
        <taxon>Metazoa</taxon>
        <taxon>Ecdysozoa</taxon>
        <taxon>Nematoda</taxon>
        <taxon>Chromadorea</taxon>
        <taxon>Rhabditida</taxon>
        <taxon>Tylenchina</taxon>
        <taxon>Panagrolaimomorpha</taxon>
        <taxon>Strongyloidoidea</taxon>
        <taxon>Steinernematidae</taxon>
        <taxon>Steinernema</taxon>
    </lineage>
</organism>
<dbReference type="WBParaSite" id="L893_g15793.t1">
    <property type="protein sequence ID" value="L893_g15793.t1"/>
    <property type="gene ID" value="L893_g15793"/>
</dbReference>
<evidence type="ECO:0000256" key="6">
    <source>
        <dbReference type="ARBA" id="ARBA00022777"/>
    </source>
</evidence>
<keyword evidence="7 10" id="KW-0067">ATP-binding</keyword>
<dbReference type="GO" id="GO:0005737">
    <property type="term" value="C:cytoplasm"/>
    <property type="evidence" value="ECO:0007669"/>
    <property type="project" value="TreeGrafter"/>
</dbReference>
<reference evidence="14" key="1">
    <citation type="submission" date="2016-11" db="UniProtKB">
        <authorList>
            <consortium name="WormBaseParasite"/>
        </authorList>
    </citation>
    <scope>IDENTIFICATION</scope>
</reference>
<dbReference type="PROSITE" id="PS50011">
    <property type="entry name" value="PROTEIN_KINASE_DOM"/>
    <property type="match status" value="1"/>
</dbReference>
<dbReference type="PROSITE" id="PS00108">
    <property type="entry name" value="PROTEIN_KINASE_ST"/>
    <property type="match status" value="1"/>
</dbReference>
<dbReference type="PANTHER" id="PTHR24056:SF246">
    <property type="entry name" value="ECDYSONE-INDUCED PROTEIN 63E, ISOFORM N"/>
    <property type="match status" value="1"/>
</dbReference>
<dbReference type="PROSITE" id="PS00107">
    <property type="entry name" value="PROTEIN_KINASE_ATP"/>
    <property type="match status" value="1"/>
</dbReference>
<protein>
    <recommendedName>
        <fullName evidence="2">cyclin-dependent kinase</fullName>
        <ecNumber evidence="2">2.7.11.22</ecNumber>
    </recommendedName>
</protein>
<dbReference type="SUPFAM" id="SSF56112">
    <property type="entry name" value="Protein kinase-like (PK-like)"/>
    <property type="match status" value="1"/>
</dbReference>
<keyword evidence="3" id="KW-0723">Serine/threonine-protein kinase</keyword>
<evidence type="ECO:0000256" key="2">
    <source>
        <dbReference type="ARBA" id="ARBA00012425"/>
    </source>
</evidence>
<evidence type="ECO:0000313" key="13">
    <source>
        <dbReference type="Proteomes" id="UP000095287"/>
    </source>
</evidence>
<feature type="domain" description="Protein kinase" evidence="12">
    <location>
        <begin position="262"/>
        <end position="543"/>
    </location>
</feature>
<evidence type="ECO:0000313" key="14">
    <source>
        <dbReference type="WBParaSite" id="L893_g15793.t1"/>
    </source>
</evidence>
<dbReference type="GO" id="GO:0004693">
    <property type="term" value="F:cyclin-dependent protein serine/threonine kinase activity"/>
    <property type="evidence" value="ECO:0007669"/>
    <property type="project" value="UniProtKB-EC"/>
</dbReference>
<evidence type="ECO:0000256" key="4">
    <source>
        <dbReference type="ARBA" id="ARBA00022679"/>
    </source>
</evidence>
<evidence type="ECO:0000256" key="10">
    <source>
        <dbReference type="PROSITE-ProRule" id="PRU10141"/>
    </source>
</evidence>